<evidence type="ECO:0000256" key="1">
    <source>
        <dbReference type="ARBA" id="ARBA00004240"/>
    </source>
</evidence>
<name>A0A540LKP6_MALBA</name>
<dbReference type="GO" id="GO:0005789">
    <property type="term" value="C:endoplasmic reticulum membrane"/>
    <property type="evidence" value="ECO:0007669"/>
    <property type="project" value="TreeGrafter"/>
</dbReference>
<evidence type="ECO:0000313" key="7">
    <source>
        <dbReference type="Proteomes" id="UP000315295"/>
    </source>
</evidence>
<evidence type="ECO:0000313" key="6">
    <source>
        <dbReference type="EMBL" id="TQD86842.1"/>
    </source>
</evidence>
<comment type="subcellular location">
    <subcellularLocation>
        <location evidence="1">Endoplasmic reticulum</location>
    </subcellularLocation>
</comment>
<sequence>MVRVRGGVLPVLLMLVACFAFQQLSASDDTVLYDSFDDTFEGRWIVSSKEEYQGVWSHSKSEGHEDYGLLVSEPAKKYAIVKELEKPESLNDGTIVLQFETRLQNGLECGGAYLKYLRPQEAGWEPKIFDNESPYSIMFGPDKCGLTNKKVDDQA</sequence>
<dbReference type="GO" id="GO:0005509">
    <property type="term" value="F:calcium ion binding"/>
    <property type="evidence" value="ECO:0007669"/>
    <property type="project" value="InterPro"/>
</dbReference>
<accession>A0A540LKP6</accession>
<dbReference type="EMBL" id="VIEB01000555">
    <property type="protein sequence ID" value="TQD86842.1"/>
    <property type="molecule type" value="Genomic_DNA"/>
</dbReference>
<dbReference type="Pfam" id="PF00262">
    <property type="entry name" value="Calreticulin"/>
    <property type="match status" value="1"/>
</dbReference>
<comment type="similarity">
    <text evidence="2 5">Belongs to the calreticulin family.</text>
</comment>
<dbReference type="GO" id="GO:0036503">
    <property type="term" value="P:ERAD pathway"/>
    <property type="evidence" value="ECO:0007669"/>
    <property type="project" value="TreeGrafter"/>
</dbReference>
<evidence type="ECO:0000256" key="4">
    <source>
        <dbReference type="PIRSR" id="PIRSR601580-3"/>
    </source>
</evidence>
<evidence type="ECO:0008006" key="8">
    <source>
        <dbReference type="Google" id="ProtNLM"/>
    </source>
</evidence>
<keyword evidence="5" id="KW-0143">Chaperone</keyword>
<keyword evidence="3 5" id="KW-0256">Endoplasmic reticulum</keyword>
<dbReference type="STRING" id="106549.A0A540LKP6"/>
<evidence type="ECO:0000256" key="5">
    <source>
        <dbReference type="RuleBase" id="RU362126"/>
    </source>
</evidence>
<proteinExistence type="inferred from homology"/>
<organism evidence="6 7">
    <name type="scientific">Malus baccata</name>
    <name type="common">Siberian crab apple</name>
    <name type="synonym">Pyrus baccata</name>
    <dbReference type="NCBI Taxonomy" id="106549"/>
    <lineage>
        <taxon>Eukaryota</taxon>
        <taxon>Viridiplantae</taxon>
        <taxon>Streptophyta</taxon>
        <taxon>Embryophyta</taxon>
        <taxon>Tracheophyta</taxon>
        <taxon>Spermatophyta</taxon>
        <taxon>Magnoliopsida</taxon>
        <taxon>eudicotyledons</taxon>
        <taxon>Gunneridae</taxon>
        <taxon>Pentapetalae</taxon>
        <taxon>rosids</taxon>
        <taxon>fabids</taxon>
        <taxon>Rosales</taxon>
        <taxon>Rosaceae</taxon>
        <taxon>Amygdaloideae</taxon>
        <taxon>Maleae</taxon>
        <taxon>Malus</taxon>
    </lineage>
</organism>
<keyword evidence="5" id="KW-0732">Signal</keyword>
<dbReference type="PROSITE" id="PS51257">
    <property type="entry name" value="PROKAR_LIPOPROTEIN"/>
    <property type="match status" value="1"/>
</dbReference>
<evidence type="ECO:0000256" key="2">
    <source>
        <dbReference type="ARBA" id="ARBA00010983"/>
    </source>
</evidence>
<reference evidence="6 7" key="1">
    <citation type="journal article" date="2019" name="G3 (Bethesda)">
        <title>Sequencing of a Wild Apple (Malus baccata) Genome Unravels the Differences Between Cultivated and Wild Apple Species Regarding Disease Resistance and Cold Tolerance.</title>
        <authorList>
            <person name="Chen X."/>
        </authorList>
    </citation>
    <scope>NUCLEOTIDE SEQUENCE [LARGE SCALE GENOMIC DNA]</scope>
    <source>
        <strain evidence="7">cv. Shandingzi</strain>
        <tissue evidence="6">Leaves</tissue>
    </source>
</reference>
<protein>
    <recommendedName>
        <fullName evidence="8">Calnexin homolog</fullName>
    </recommendedName>
</protein>
<dbReference type="AlphaFoldDB" id="A0A540LKP6"/>
<keyword evidence="7" id="KW-1185">Reference proteome</keyword>
<dbReference type="InterPro" id="IPR001580">
    <property type="entry name" value="Calret/calnex"/>
</dbReference>
<dbReference type="PANTHER" id="PTHR11073:SF1">
    <property type="entry name" value="CALNEXIN 14D-RELATED"/>
    <property type="match status" value="1"/>
</dbReference>
<feature type="chain" id="PRO_5022251249" description="Calnexin homolog" evidence="5">
    <location>
        <begin position="27"/>
        <end position="155"/>
    </location>
</feature>
<dbReference type="Proteomes" id="UP000315295">
    <property type="component" value="Unassembled WGS sequence"/>
</dbReference>
<feature type="disulfide bond" evidence="4">
    <location>
        <begin position="109"/>
        <end position="144"/>
    </location>
</feature>
<dbReference type="SUPFAM" id="SSF49899">
    <property type="entry name" value="Concanavalin A-like lectins/glucanases"/>
    <property type="match status" value="1"/>
</dbReference>
<gene>
    <name evidence="6" type="ORF">C1H46_027606</name>
</gene>
<dbReference type="GO" id="GO:0051082">
    <property type="term" value="F:unfolded protein binding"/>
    <property type="evidence" value="ECO:0007669"/>
    <property type="project" value="InterPro"/>
</dbReference>
<feature type="signal peptide" evidence="5">
    <location>
        <begin position="1"/>
        <end position="26"/>
    </location>
</feature>
<dbReference type="PROSITE" id="PS00803">
    <property type="entry name" value="CALRETICULIN_1"/>
    <property type="match status" value="1"/>
</dbReference>
<dbReference type="PROSITE" id="PS00804">
    <property type="entry name" value="CALRETICULIN_2"/>
    <property type="match status" value="1"/>
</dbReference>
<dbReference type="PRINTS" id="PR00626">
    <property type="entry name" value="CALRETICULIN"/>
</dbReference>
<dbReference type="GO" id="GO:0006457">
    <property type="term" value="P:protein folding"/>
    <property type="evidence" value="ECO:0007669"/>
    <property type="project" value="InterPro"/>
</dbReference>
<dbReference type="PANTHER" id="PTHR11073">
    <property type="entry name" value="CALRETICULIN AND CALNEXIN"/>
    <property type="match status" value="1"/>
</dbReference>
<keyword evidence="4" id="KW-1015">Disulfide bond</keyword>
<dbReference type="InterPro" id="IPR013320">
    <property type="entry name" value="ConA-like_dom_sf"/>
</dbReference>
<dbReference type="InterPro" id="IPR018124">
    <property type="entry name" value="Calret/calnex_CS"/>
</dbReference>
<comment type="caution">
    <text evidence="6">The sequence shown here is derived from an EMBL/GenBank/DDBJ whole genome shotgun (WGS) entry which is preliminary data.</text>
</comment>
<dbReference type="Gene3D" id="2.60.120.200">
    <property type="match status" value="1"/>
</dbReference>
<evidence type="ECO:0000256" key="3">
    <source>
        <dbReference type="ARBA" id="ARBA00022824"/>
    </source>
</evidence>